<keyword evidence="6" id="KW-1185">Reference proteome</keyword>
<organism evidence="5 6">
    <name type="scientific">Clostridium neuense</name>
    <dbReference type="NCBI Taxonomy" id="1728934"/>
    <lineage>
        <taxon>Bacteria</taxon>
        <taxon>Bacillati</taxon>
        <taxon>Bacillota</taxon>
        <taxon>Clostridia</taxon>
        <taxon>Eubacteriales</taxon>
        <taxon>Clostridiaceae</taxon>
        <taxon>Clostridium</taxon>
    </lineage>
</organism>
<comment type="caution">
    <text evidence="5">The sequence shown here is derived from an EMBL/GenBank/DDBJ whole genome shotgun (WGS) entry which is preliminary data.</text>
</comment>
<keyword evidence="3" id="KW-0732">Signal</keyword>
<evidence type="ECO:0000313" key="6">
    <source>
        <dbReference type="Proteomes" id="UP001623592"/>
    </source>
</evidence>
<dbReference type="EMBL" id="JBJIAA010000010">
    <property type="protein sequence ID" value="MFL0251443.1"/>
    <property type="molecule type" value="Genomic_DNA"/>
</dbReference>
<evidence type="ECO:0000256" key="2">
    <source>
        <dbReference type="PROSITE-ProRule" id="PRU00504"/>
    </source>
</evidence>
<reference evidence="5 6" key="1">
    <citation type="submission" date="2024-11" db="EMBL/GenBank/DDBJ databases">
        <authorList>
            <person name="Heng Y.C."/>
            <person name="Lim A.C.H."/>
            <person name="Lee J.K.Y."/>
            <person name="Kittelmann S."/>
        </authorList>
    </citation>
    <scope>NUCLEOTIDE SEQUENCE [LARGE SCALE GENOMIC DNA]</scope>
    <source>
        <strain evidence="5 6">WILCCON 0114</strain>
    </source>
</reference>
<evidence type="ECO:0000256" key="3">
    <source>
        <dbReference type="SAM" id="SignalP"/>
    </source>
</evidence>
<feature type="signal peptide" evidence="3">
    <location>
        <begin position="1"/>
        <end position="34"/>
    </location>
</feature>
<dbReference type="InterPro" id="IPR011042">
    <property type="entry name" value="6-blade_b-propeller_TolB-like"/>
</dbReference>
<dbReference type="SUPFAM" id="SSF101898">
    <property type="entry name" value="NHL repeat"/>
    <property type="match status" value="2"/>
</dbReference>
<dbReference type="PROSITE" id="PS51125">
    <property type="entry name" value="NHL"/>
    <property type="match status" value="2"/>
</dbReference>
<feature type="domain" description="Teneurin NHL" evidence="4">
    <location>
        <begin position="460"/>
        <end position="514"/>
    </location>
</feature>
<dbReference type="RefSeq" id="WP_406788098.1">
    <property type="nucleotide sequence ID" value="NZ_JBJIAA010000010.1"/>
</dbReference>
<keyword evidence="1" id="KW-0677">Repeat</keyword>
<dbReference type="Pfam" id="PF25021">
    <property type="entry name" value="TEN_NHL"/>
    <property type="match status" value="1"/>
</dbReference>
<dbReference type="InterPro" id="IPR001258">
    <property type="entry name" value="NHL_repeat"/>
</dbReference>
<dbReference type="Pfam" id="PF01436">
    <property type="entry name" value="NHL"/>
    <property type="match status" value="2"/>
</dbReference>
<dbReference type="Gene3D" id="2.120.10.30">
    <property type="entry name" value="TolB, C-terminal domain"/>
    <property type="match status" value="5"/>
</dbReference>
<feature type="chain" id="PRO_5045892104" description="Teneurin NHL domain-containing protein" evidence="3">
    <location>
        <begin position="35"/>
        <end position="550"/>
    </location>
</feature>
<evidence type="ECO:0000259" key="4">
    <source>
        <dbReference type="Pfam" id="PF25021"/>
    </source>
</evidence>
<dbReference type="Proteomes" id="UP001623592">
    <property type="component" value="Unassembled WGS sequence"/>
</dbReference>
<accession>A0ABW8TG85</accession>
<feature type="repeat" description="NHL" evidence="2">
    <location>
        <begin position="473"/>
        <end position="503"/>
    </location>
</feature>
<dbReference type="PANTHER" id="PTHR46388">
    <property type="entry name" value="NHL REPEAT-CONTAINING PROTEIN 2"/>
    <property type="match status" value="1"/>
</dbReference>
<dbReference type="PANTHER" id="PTHR46388:SF2">
    <property type="entry name" value="NHL REPEAT-CONTAINING PROTEIN 2"/>
    <property type="match status" value="1"/>
</dbReference>
<evidence type="ECO:0000313" key="5">
    <source>
        <dbReference type="EMBL" id="MFL0251443.1"/>
    </source>
</evidence>
<sequence length="550" mass="56572">MNKSRVSLKVTALMTNLFFVASSLILPFNKNVHAATTPVNVPITRVAGIVGKQVQSGYSGDNGLATNAQLSFLLNGVAMDRDGNAYIADNGSYRIRKVDALTGNITTIAGNGTSGDTGDGGLAINAQITGVSGIALDSKNNIYFTEGLSSNKVRKIDAITGNISTIAGKVQSGYAGDGTSAINAQFSDPIGIAIDKADNIYIADNFNNRVRKIDAQTGNISTVAGNGTNARAGDNGPATSASFKNVMDVAVDKDFNIYIADSNGHSIRKVAAATGNIYTIAGTGTAGDTGNDGPATSATLQNPNSVKIDDSGNIYISDCVNNKIKKVDATTQKITTIGGTGLNAYGGDDGLAINADIGRPSILALDHSGNVYVPSNCLIRKIDVSTGIISRFAGSVVDAPYGGYRGDNGASINAALNYPQGVATDKQNNIYIADTNNNRVRKIDAATGNISTIAGNGTQAYGGDGGSAVNAKLNYPSGVAVDNEGNLYIADFYNNAIRKVDAVTGNISTIAGNGYVTGGYSGDGGLAVNAKLYQPSAVAVDNDNNIYSRY</sequence>
<protein>
    <recommendedName>
        <fullName evidence="4">Teneurin NHL domain-containing protein</fullName>
    </recommendedName>
</protein>
<dbReference type="InterPro" id="IPR056822">
    <property type="entry name" value="TEN_NHL"/>
</dbReference>
<name>A0ABW8TG85_9CLOT</name>
<proteinExistence type="predicted"/>
<evidence type="ECO:0000256" key="1">
    <source>
        <dbReference type="ARBA" id="ARBA00022737"/>
    </source>
</evidence>
<feature type="repeat" description="NHL" evidence="2">
    <location>
        <begin position="416"/>
        <end position="446"/>
    </location>
</feature>
<gene>
    <name evidence="5" type="ORF">ACJDT4_13565</name>
</gene>